<dbReference type="EC" id="3.6.-.-" evidence="6"/>
<evidence type="ECO:0000256" key="3">
    <source>
        <dbReference type="ARBA" id="ARBA00022741"/>
    </source>
</evidence>
<dbReference type="RefSeq" id="WP_014450543.1">
    <property type="nucleotide sequence ID" value="NC_017094.1"/>
</dbReference>
<feature type="binding site" evidence="6">
    <location>
        <position position="250"/>
    </location>
    <ligand>
        <name>K(+)</name>
        <dbReference type="ChEBI" id="CHEBI:29103"/>
    </ligand>
</feature>
<dbReference type="InterPro" id="IPR006073">
    <property type="entry name" value="GTP-bd"/>
</dbReference>
<dbReference type="InterPro" id="IPR005225">
    <property type="entry name" value="Small_GTP-bd"/>
</dbReference>
<gene>
    <name evidence="6" type="primary">mnmE</name>
    <name evidence="6 10" type="synonym">trmE</name>
    <name evidence="10" type="ordered locus">LFE_2389</name>
</gene>
<dbReference type="EMBL" id="AP012342">
    <property type="protein sequence ID" value="BAM08060.1"/>
    <property type="molecule type" value="Genomic_DNA"/>
</dbReference>
<evidence type="ECO:0000256" key="2">
    <source>
        <dbReference type="ARBA" id="ARBA00022694"/>
    </source>
</evidence>
<evidence type="ECO:0000259" key="9">
    <source>
        <dbReference type="Pfam" id="PF12631"/>
    </source>
</evidence>
<evidence type="ECO:0000259" key="7">
    <source>
        <dbReference type="Pfam" id="PF01926"/>
    </source>
</evidence>
<protein>
    <recommendedName>
        <fullName evidence="6">tRNA modification GTPase MnmE</fullName>
        <ecNumber evidence="6">3.6.-.-</ecNumber>
    </recommendedName>
</protein>
<reference evidence="11" key="2">
    <citation type="submission" date="2012-03" db="EMBL/GenBank/DDBJ databases">
        <title>The complete genome sequence of the pioneer microbe on fresh volcanic deposit, Leptospirillum ferrooxidans strain C2-3.</title>
        <authorList>
            <person name="Fujimura R."/>
            <person name="Sato Y."/>
            <person name="Nishizawa T."/>
            <person name="Nanba K."/>
            <person name="Oshima K."/>
            <person name="Hattori M."/>
            <person name="Kamijo T."/>
            <person name="Ohta H."/>
        </authorList>
    </citation>
    <scope>NUCLEOTIDE SEQUENCE [LARGE SCALE GENOMIC DNA]</scope>
    <source>
        <strain evidence="11">C2-3</strain>
    </source>
</reference>
<comment type="cofactor">
    <cofactor evidence="6">
        <name>K(+)</name>
        <dbReference type="ChEBI" id="CHEBI:29103"/>
    </cofactor>
    <text evidence="6">Binds 1 potassium ion per subunit.</text>
</comment>
<dbReference type="GO" id="GO:0005737">
    <property type="term" value="C:cytoplasm"/>
    <property type="evidence" value="ECO:0007669"/>
    <property type="project" value="UniProtKB-SubCell"/>
</dbReference>
<dbReference type="GO" id="GO:0046872">
    <property type="term" value="F:metal ion binding"/>
    <property type="evidence" value="ECO:0007669"/>
    <property type="project" value="UniProtKB-KW"/>
</dbReference>
<feature type="binding site" evidence="6">
    <location>
        <position position="245"/>
    </location>
    <ligand>
        <name>K(+)</name>
        <dbReference type="ChEBI" id="CHEBI:29103"/>
    </ligand>
</feature>
<dbReference type="HAMAP" id="MF_00379">
    <property type="entry name" value="GTPase_MnmE"/>
    <property type="match status" value="1"/>
</dbReference>
<evidence type="ECO:0000256" key="4">
    <source>
        <dbReference type="ARBA" id="ARBA00022958"/>
    </source>
</evidence>
<dbReference type="InterPro" id="IPR031168">
    <property type="entry name" value="G_TrmE"/>
</dbReference>
<feature type="binding site" evidence="6">
    <location>
        <position position="80"/>
    </location>
    <ligand>
        <name>(6S)-5-formyl-5,6,7,8-tetrahydrofolate</name>
        <dbReference type="ChEBI" id="CHEBI:57457"/>
    </ligand>
</feature>
<keyword evidence="11" id="KW-1185">Reference proteome</keyword>
<evidence type="ECO:0000256" key="5">
    <source>
        <dbReference type="ARBA" id="ARBA00023134"/>
    </source>
</evidence>
<keyword evidence="6" id="KW-0378">Hydrolase</keyword>
<feature type="binding site" evidence="6">
    <location>
        <position position="119"/>
    </location>
    <ligand>
        <name>(6S)-5-formyl-5,6,7,8-tetrahydrofolate</name>
        <dbReference type="ChEBI" id="CHEBI:57457"/>
    </ligand>
</feature>
<feature type="binding site" evidence="6">
    <location>
        <begin position="245"/>
        <end position="251"/>
    </location>
    <ligand>
        <name>GTP</name>
        <dbReference type="ChEBI" id="CHEBI:37565"/>
    </ligand>
</feature>
<dbReference type="Gene3D" id="3.30.1360.120">
    <property type="entry name" value="Probable tRNA modification gtpase trme, domain 1"/>
    <property type="match status" value="1"/>
</dbReference>
<keyword evidence="6" id="KW-0479">Metal-binding</keyword>
<dbReference type="Pfam" id="PF12631">
    <property type="entry name" value="MnmE_helical"/>
    <property type="match status" value="1"/>
</dbReference>
<sequence length="450" mass="50071">MDQIVALATPLVPGPLGIVRLSGPDLLSTFGKVLSPFPESPTPRHAYLTSVINLDGIPVDEGIVLYFRAPDSFTGEDILEFQMHGNPHSLRKIQNLLISLGARTAKPGEFSYRAFLHKKMTLLKAESLNRMIQAPSYQTYLQGLKNFISPSDDPLARLREDLVALLAHFYVVVDHLDLPDEEAPELSDLLGRMDQILLKLSSMVRDQKRGLKKRSGFTVALVGHPNTGKSSLFNRILGESRAIVSTVPGTTRDVIEGRYQTAFGDVILLDTAGIRVTDDPLEKEGIRMTKSLLKEISLGIFLRTPEDPSPVLLNHTGEFLTVLNKSDLLPKGSLNRFLKELSPAPSVLYPVSSRTGRGLPELLMAIGERARIYYEGGSVNSGGDSSPIRLDLLQRFQRSMRQARIPLSAGQFLESLHRLEQMRREWEDLFGVVSHEEVYDRIFSTFCIGK</sequence>
<accession>I0IS11</accession>
<feature type="binding site" evidence="6">
    <location>
        <position position="20"/>
    </location>
    <ligand>
        <name>(6S)-5-formyl-5,6,7,8-tetrahydrofolate</name>
        <dbReference type="ChEBI" id="CHEBI:57457"/>
    </ligand>
</feature>
<dbReference type="InterPro" id="IPR027368">
    <property type="entry name" value="MnmE_dom2"/>
</dbReference>
<evidence type="ECO:0000256" key="6">
    <source>
        <dbReference type="HAMAP-Rule" id="MF_00379"/>
    </source>
</evidence>
<dbReference type="PANTHER" id="PTHR42714">
    <property type="entry name" value="TRNA MODIFICATION GTPASE GTPBP3"/>
    <property type="match status" value="1"/>
</dbReference>
<dbReference type="Gene3D" id="1.20.120.430">
    <property type="entry name" value="tRNA modification GTPase MnmE domain 2"/>
    <property type="match status" value="1"/>
</dbReference>
<dbReference type="HOGENOM" id="CLU_019624_4_1_0"/>
<dbReference type="GO" id="GO:0002098">
    <property type="term" value="P:tRNA wobble uridine modification"/>
    <property type="evidence" value="ECO:0007669"/>
    <property type="project" value="TreeGrafter"/>
</dbReference>
<feature type="binding site" evidence="6">
    <location>
        <position position="226"/>
    </location>
    <ligand>
        <name>K(+)</name>
        <dbReference type="ChEBI" id="CHEBI:29103"/>
    </ligand>
</feature>
<feature type="binding site" evidence="6">
    <location>
        <position position="450"/>
    </location>
    <ligand>
        <name>(6S)-5-formyl-5,6,7,8-tetrahydrofolate</name>
        <dbReference type="ChEBI" id="CHEBI:57457"/>
    </ligand>
</feature>
<feature type="domain" description="MnmE helical" evidence="9">
    <location>
        <begin position="122"/>
        <end position="447"/>
    </location>
</feature>
<keyword evidence="2 6" id="KW-0819">tRNA processing</keyword>
<dbReference type="SUPFAM" id="SSF52540">
    <property type="entry name" value="P-loop containing nucleoside triphosphate hydrolases"/>
    <property type="match status" value="1"/>
</dbReference>
<evidence type="ECO:0000259" key="8">
    <source>
        <dbReference type="Pfam" id="PF10396"/>
    </source>
</evidence>
<dbReference type="STRING" id="1162668.LFE_2389"/>
<feature type="domain" description="G" evidence="7">
    <location>
        <begin position="218"/>
        <end position="304"/>
    </location>
</feature>
<feature type="binding site" evidence="6">
    <location>
        <begin position="226"/>
        <end position="231"/>
    </location>
    <ligand>
        <name>GTP</name>
        <dbReference type="ChEBI" id="CHEBI:37565"/>
    </ligand>
</feature>
<dbReference type="AlphaFoldDB" id="I0IS11"/>
<keyword evidence="4 6" id="KW-0630">Potassium</keyword>
<name>I0IS11_LEPFC</name>
<evidence type="ECO:0000313" key="11">
    <source>
        <dbReference type="Proteomes" id="UP000007382"/>
    </source>
</evidence>
<comment type="similarity">
    <text evidence="1 6">Belongs to the TRAFAC class TrmE-Era-EngA-EngB-Septin-like GTPase superfamily. TrmE GTPase family.</text>
</comment>
<dbReference type="InterPro" id="IPR004520">
    <property type="entry name" value="GTPase_MnmE"/>
</dbReference>
<dbReference type="InterPro" id="IPR025867">
    <property type="entry name" value="MnmE_helical"/>
</dbReference>
<comment type="caution">
    <text evidence="6">Lacks conserved residue(s) required for the propagation of feature annotation.</text>
</comment>
<dbReference type="InterPro" id="IPR018948">
    <property type="entry name" value="GTP-bd_TrmE_N"/>
</dbReference>
<dbReference type="OrthoDB" id="9805918at2"/>
<reference evidence="10 11" key="1">
    <citation type="journal article" date="2012" name="J. Bacteriol.">
        <title>Complete Genome Sequence of Leptospirillum ferrooxidans Strain C2-3, Isolated from a Fresh Volcanic Ash Deposit on the Island of Miyake, Japan.</title>
        <authorList>
            <person name="Fujimura R."/>
            <person name="Sato Y."/>
            <person name="Nishizawa T."/>
            <person name="Oshima K."/>
            <person name="Kim S.-W."/>
            <person name="Hattori M."/>
            <person name="Kamijo T."/>
            <person name="Ohta H."/>
        </authorList>
    </citation>
    <scope>NUCLEOTIDE SEQUENCE [LARGE SCALE GENOMIC DNA]</scope>
    <source>
        <strain evidence="10 11">C2-3</strain>
    </source>
</reference>
<dbReference type="PATRIC" id="fig|1162668.3.peg.2839"/>
<dbReference type="Pfam" id="PF10396">
    <property type="entry name" value="TrmE_N"/>
    <property type="match status" value="1"/>
</dbReference>
<dbReference type="NCBIfam" id="TIGR00231">
    <property type="entry name" value="small_GTP"/>
    <property type="match status" value="1"/>
</dbReference>
<dbReference type="eggNOG" id="COG0486">
    <property type="taxonomic scope" value="Bacteria"/>
</dbReference>
<evidence type="ECO:0000256" key="1">
    <source>
        <dbReference type="ARBA" id="ARBA00011043"/>
    </source>
</evidence>
<keyword evidence="3 6" id="KW-0547">Nucleotide-binding</keyword>
<dbReference type="GO" id="GO:0003924">
    <property type="term" value="F:GTPase activity"/>
    <property type="evidence" value="ECO:0007669"/>
    <property type="project" value="UniProtKB-UniRule"/>
</dbReference>
<proteinExistence type="inferred from homology"/>
<dbReference type="Pfam" id="PF01926">
    <property type="entry name" value="MMR_HSR1"/>
    <property type="match status" value="1"/>
</dbReference>
<feature type="binding site" evidence="6">
    <location>
        <position position="247"/>
    </location>
    <ligand>
        <name>K(+)</name>
        <dbReference type="ChEBI" id="CHEBI:29103"/>
    </ligand>
</feature>
<feature type="binding site" evidence="6">
    <location>
        <position position="251"/>
    </location>
    <ligand>
        <name>Mg(2+)</name>
        <dbReference type="ChEBI" id="CHEBI:18420"/>
    </ligand>
</feature>
<keyword evidence="5 6" id="KW-0342">GTP-binding</keyword>
<dbReference type="CDD" id="cd04164">
    <property type="entry name" value="trmE"/>
    <property type="match status" value="1"/>
</dbReference>
<keyword evidence="6" id="KW-0963">Cytoplasm</keyword>
<feature type="binding site" evidence="6">
    <location>
        <position position="230"/>
    </location>
    <ligand>
        <name>Mg(2+)</name>
        <dbReference type="ChEBI" id="CHEBI:18420"/>
    </ligand>
</feature>
<evidence type="ECO:0000313" key="10">
    <source>
        <dbReference type="EMBL" id="BAM08060.1"/>
    </source>
</evidence>
<keyword evidence="6" id="KW-0460">Magnesium</keyword>
<dbReference type="PANTHER" id="PTHR42714:SF2">
    <property type="entry name" value="TRNA MODIFICATION GTPASE GTPBP3, MITOCHONDRIAL"/>
    <property type="match status" value="1"/>
</dbReference>
<dbReference type="InterPro" id="IPR027417">
    <property type="entry name" value="P-loop_NTPase"/>
</dbReference>
<dbReference type="GO" id="GO:0005525">
    <property type="term" value="F:GTP binding"/>
    <property type="evidence" value="ECO:0007669"/>
    <property type="project" value="UniProtKB-UniRule"/>
</dbReference>
<comment type="subcellular location">
    <subcellularLocation>
        <location evidence="6">Cytoplasm</location>
    </subcellularLocation>
</comment>
<dbReference type="Gene3D" id="3.40.50.300">
    <property type="entry name" value="P-loop containing nucleotide triphosphate hydrolases"/>
    <property type="match status" value="1"/>
</dbReference>
<dbReference type="InterPro" id="IPR027266">
    <property type="entry name" value="TrmE/GcvT-like"/>
</dbReference>
<dbReference type="CDD" id="cd14858">
    <property type="entry name" value="TrmE_N"/>
    <property type="match status" value="1"/>
</dbReference>
<organism evidence="10 11">
    <name type="scientific">Leptospirillum ferrooxidans (strain C2-3)</name>
    <dbReference type="NCBI Taxonomy" id="1162668"/>
    <lineage>
        <taxon>Bacteria</taxon>
        <taxon>Pseudomonadati</taxon>
        <taxon>Nitrospirota</taxon>
        <taxon>Nitrospiria</taxon>
        <taxon>Nitrospirales</taxon>
        <taxon>Nitrospiraceae</taxon>
        <taxon>Leptospirillum</taxon>
    </lineage>
</organism>
<dbReference type="GO" id="GO:0030488">
    <property type="term" value="P:tRNA methylation"/>
    <property type="evidence" value="ECO:0007669"/>
    <property type="project" value="TreeGrafter"/>
</dbReference>
<comment type="subunit">
    <text evidence="6">Homodimer. Heterotetramer of two MnmE and two MnmG subunits.</text>
</comment>
<feature type="binding site" evidence="6">
    <location>
        <begin position="270"/>
        <end position="273"/>
    </location>
    <ligand>
        <name>GTP</name>
        <dbReference type="ChEBI" id="CHEBI:37565"/>
    </ligand>
</feature>
<dbReference type="Proteomes" id="UP000007382">
    <property type="component" value="Chromosome"/>
</dbReference>
<feature type="domain" description="GTP-binding protein TrmE N-terminal" evidence="8">
    <location>
        <begin position="4"/>
        <end position="119"/>
    </location>
</feature>
<comment type="function">
    <text evidence="6">Exhibits a very high intrinsic GTPase hydrolysis rate. Involved in the addition of a carboxymethylaminomethyl (cmnm) group at the wobble position (U34) of certain tRNAs, forming tRNA-cmnm(5)s(2)U34.</text>
</comment>
<dbReference type="KEGG" id="lfc:LFE_2389"/>